<feature type="transmembrane region" description="Helical" evidence="7">
    <location>
        <begin position="105"/>
        <end position="133"/>
    </location>
</feature>
<evidence type="ECO:0000256" key="3">
    <source>
        <dbReference type="ARBA" id="ARBA00022475"/>
    </source>
</evidence>
<keyword evidence="2 7" id="KW-0813">Transport</keyword>
<organism evidence="9 10">
    <name type="scientific">Anaerocolumna sedimenticola</name>
    <dbReference type="NCBI Taxonomy" id="2696063"/>
    <lineage>
        <taxon>Bacteria</taxon>
        <taxon>Bacillati</taxon>
        <taxon>Bacillota</taxon>
        <taxon>Clostridia</taxon>
        <taxon>Lachnospirales</taxon>
        <taxon>Lachnospiraceae</taxon>
        <taxon>Anaerocolumna</taxon>
    </lineage>
</organism>
<dbReference type="FunFam" id="1.10.3720.10:FF:000003">
    <property type="entry name" value="Aliphatic sulfonate ABC transporter permease"/>
    <property type="match status" value="1"/>
</dbReference>
<dbReference type="Pfam" id="PF00528">
    <property type="entry name" value="BPD_transp_1"/>
    <property type="match status" value="1"/>
</dbReference>
<proteinExistence type="inferred from homology"/>
<accession>A0A6P1TW37</accession>
<evidence type="ECO:0000259" key="8">
    <source>
        <dbReference type="PROSITE" id="PS50928"/>
    </source>
</evidence>
<dbReference type="AlphaFoldDB" id="A0A6P1TW37"/>
<dbReference type="EMBL" id="CP048000">
    <property type="protein sequence ID" value="QHQ63615.1"/>
    <property type="molecule type" value="Genomic_DNA"/>
</dbReference>
<gene>
    <name evidence="9" type="ORF">Ana3638_03660</name>
</gene>
<sequence length="254" mass="27857">MKNTKQLVLSGIIPILIIIGWYYVTNYTNTPKAILPKISAVGAAFVKQAVNGQLTADVSVSVKRVIEGFFFAALLGVTMGTLMGMSLTIRSIFMLTLNTIRQIPMMAWIPMIILWCGIEDLSKIVVIVLGAFFPIMVNTLSGITSTPQGYIEVAKLYRLSSWKIFTKVYLPSALPQIFVGLKLGLGIAWMAVVAAELIASSKGIGYRISDARNLMKPDIMIVGMLLIGIIGILMDRILSYIAKKVTPWVEARRA</sequence>
<keyword evidence="10" id="KW-1185">Reference proteome</keyword>
<evidence type="ECO:0000256" key="2">
    <source>
        <dbReference type="ARBA" id="ARBA00022448"/>
    </source>
</evidence>
<dbReference type="InterPro" id="IPR035906">
    <property type="entry name" value="MetI-like_sf"/>
</dbReference>
<feature type="domain" description="ABC transmembrane type-1" evidence="8">
    <location>
        <begin position="58"/>
        <end position="238"/>
    </location>
</feature>
<dbReference type="CDD" id="cd06261">
    <property type="entry name" value="TM_PBP2"/>
    <property type="match status" value="1"/>
</dbReference>
<protein>
    <submittedName>
        <fullName evidence="9">ABC transporter permease subunit</fullName>
    </submittedName>
</protein>
<reference evidence="9 10" key="1">
    <citation type="submission" date="2020-01" db="EMBL/GenBank/DDBJ databases">
        <title>Genome analysis of Anaerocolumna sp. CBA3638.</title>
        <authorList>
            <person name="Kim J."/>
            <person name="Roh S.W."/>
        </authorList>
    </citation>
    <scope>NUCLEOTIDE SEQUENCE [LARGE SCALE GENOMIC DNA]</scope>
    <source>
        <strain evidence="9 10">CBA3638</strain>
    </source>
</reference>
<dbReference type="GO" id="GO:0042918">
    <property type="term" value="P:alkanesulfonate transmembrane transport"/>
    <property type="evidence" value="ECO:0007669"/>
    <property type="project" value="UniProtKB-ARBA"/>
</dbReference>
<evidence type="ECO:0000256" key="5">
    <source>
        <dbReference type="ARBA" id="ARBA00022989"/>
    </source>
</evidence>
<dbReference type="GO" id="GO:0005886">
    <property type="term" value="C:plasma membrane"/>
    <property type="evidence" value="ECO:0007669"/>
    <property type="project" value="UniProtKB-SubCell"/>
</dbReference>
<evidence type="ECO:0000313" key="9">
    <source>
        <dbReference type="EMBL" id="QHQ63615.1"/>
    </source>
</evidence>
<evidence type="ECO:0000256" key="7">
    <source>
        <dbReference type="RuleBase" id="RU363032"/>
    </source>
</evidence>
<comment type="subcellular location">
    <subcellularLocation>
        <location evidence="1 7">Cell membrane</location>
        <topology evidence="1 7">Multi-pass membrane protein</topology>
    </subcellularLocation>
</comment>
<keyword evidence="3" id="KW-1003">Cell membrane</keyword>
<evidence type="ECO:0000256" key="6">
    <source>
        <dbReference type="ARBA" id="ARBA00023136"/>
    </source>
</evidence>
<keyword evidence="4 7" id="KW-0812">Transmembrane</keyword>
<dbReference type="InterPro" id="IPR000515">
    <property type="entry name" value="MetI-like"/>
</dbReference>
<feature type="transmembrane region" description="Helical" evidence="7">
    <location>
        <begin position="7"/>
        <end position="24"/>
    </location>
</feature>
<dbReference type="PROSITE" id="PS50928">
    <property type="entry name" value="ABC_TM1"/>
    <property type="match status" value="1"/>
</dbReference>
<feature type="transmembrane region" description="Helical" evidence="7">
    <location>
        <begin position="219"/>
        <end position="242"/>
    </location>
</feature>
<keyword evidence="5 7" id="KW-1133">Transmembrane helix</keyword>
<dbReference type="PANTHER" id="PTHR30151">
    <property type="entry name" value="ALKANE SULFONATE ABC TRANSPORTER-RELATED, MEMBRANE SUBUNIT"/>
    <property type="match status" value="1"/>
</dbReference>
<comment type="similarity">
    <text evidence="7">Belongs to the binding-protein-dependent transport system permease family.</text>
</comment>
<keyword evidence="6 7" id="KW-0472">Membrane</keyword>
<dbReference type="PANTHER" id="PTHR30151:SF0">
    <property type="entry name" value="ABC TRANSPORTER PERMEASE PROTEIN MJ0413-RELATED"/>
    <property type="match status" value="1"/>
</dbReference>
<feature type="transmembrane region" description="Helical" evidence="7">
    <location>
        <begin position="69"/>
        <end position="93"/>
    </location>
</feature>
<dbReference type="SUPFAM" id="SSF161098">
    <property type="entry name" value="MetI-like"/>
    <property type="match status" value="1"/>
</dbReference>
<dbReference type="Proteomes" id="UP000464314">
    <property type="component" value="Chromosome"/>
</dbReference>
<name>A0A6P1TW37_9FIRM</name>
<feature type="transmembrane region" description="Helical" evidence="7">
    <location>
        <begin position="177"/>
        <end position="198"/>
    </location>
</feature>
<dbReference type="KEGG" id="anr:Ana3638_03660"/>
<evidence type="ECO:0000256" key="1">
    <source>
        <dbReference type="ARBA" id="ARBA00004651"/>
    </source>
</evidence>
<evidence type="ECO:0000313" key="10">
    <source>
        <dbReference type="Proteomes" id="UP000464314"/>
    </source>
</evidence>
<dbReference type="Gene3D" id="1.10.3720.10">
    <property type="entry name" value="MetI-like"/>
    <property type="match status" value="1"/>
</dbReference>
<evidence type="ECO:0000256" key="4">
    <source>
        <dbReference type="ARBA" id="ARBA00022692"/>
    </source>
</evidence>